<dbReference type="Proteomes" id="UP000033166">
    <property type="component" value="Chromosome I"/>
</dbReference>
<organism evidence="1 2">
    <name type="scientific">Pseudolactococcus piscium MKFS47</name>
    <dbReference type="NCBI Taxonomy" id="297352"/>
    <lineage>
        <taxon>Bacteria</taxon>
        <taxon>Bacillati</taxon>
        <taxon>Bacillota</taxon>
        <taxon>Bacilli</taxon>
        <taxon>Lactobacillales</taxon>
        <taxon>Streptococcaceae</taxon>
        <taxon>Pseudolactococcus</taxon>
    </lineage>
</organism>
<name>A0A0D6DZF8_9LACT</name>
<dbReference type="RefSeq" id="WP_047916331.1">
    <property type="nucleotide sequence ID" value="NZ_LN774769.1"/>
</dbReference>
<evidence type="ECO:0000313" key="2">
    <source>
        <dbReference type="Proteomes" id="UP000033166"/>
    </source>
</evidence>
<accession>A0A0D6DZF8</accession>
<gene>
    <name evidence="1" type="ORF">LACPI_2147</name>
</gene>
<reference evidence="2" key="1">
    <citation type="submission" date="2015-01" db="EMBL/GenBank/DDBJ databases">
        <authorList>
            <person name="Andreevskaya M."/>
        </authorList>
    </citation>
    <scope>NUCLEOTIDE SEQUENCE [LARGE SCALE GENOMIC DNA]</scope>
    <source>
        <strain evidence="2">MKFS47</strain>
    </source>
</reference>
<dbReference type="Gene3D" id="1.10.246.150">
    <property type="match status" value="1"/>
</dbReference>
<protein>
    <submittedName>
        <fullName evidence="1">Phage protein</fullName>
    </submittedName>
</protein>
<sequence length="109" mass="11772">MANSLLERLKARLEDDEVELSDAKLQEIIDDVTIDVLADTNQPELNIQLGAAVIGLSVIVINRLGTEGISSESYSGVSTSYLDDVPARIAIILNANRRLGSWGDDESDS</sequence>
<dbReference type="InterPro" id="IPR021146">
    <property type="entry name" value="Phage_gp6-like_head-tail"/>
</dbReference>
<evidence type="ECO:0000313" key="1">
    <source>
        <dbReference type="EMBL" id="CEN29347.1"/>
    </source>
</evidence>
<dbReference type="Pfam" id="PF05135">
    <property type="entry name" value="Phage_connect_1"/>
    <property type="match status" value="1"/>
</dbReference>
<dbReference type="HOGENOM" id="CLU_173951_0_0_9"/>
<dbReference type="KEGG" id="lpk:LACPI_2147"/>
<dbReference type="InterPro" id="IPR053746">
    <property type="entry name" value="Viral_HT_Connector_Assembly"/>
</dbReference>
<proteinExistence type="predicted"/>
<dbReference type="EMBL" id="LN774769">
    <property type="protein sequence ID" value="CEN29347.1"/>
    <property type="molecule type" value="Genomic_DNA"/>
</dbReference>
<dbReference type="AlphaFoldDB" id="A0A0D6DZF8"/>